<dbReference type="Gene3D" id="3.20.20.80">
    <property type="entry name" value="Glycosidases"/>
    <property type="match status" value="1"/>
</dbReference>
<feature type="domain" description="Glycosyl hydrolase family 13 catalytic" evidence="12">
    <location>
        <begin position="149"/>
        <end position="492"/>
    </location>
</feature>
<dbReference type="OrthoDB" id="9800174at2"/>
<dbReference type="Pfam" id="PF02806">
    <property type="entry name" value="Alpha-amylase_C"/>
    <property type="match status" value="1"/>
</dbReference>
<keyword evidence="14" id="KW-1185">Reference proteome</keyword>
<organism evidence="13 14">
    <name type="scientific">Mycoplasma mobile (strain ATCC 43663 / 163K / NCTC 11711)</name>
    <name type="common">Mesomycoplasma mobile</name>
    <dbReference type="NCBI Taxonomy" id="267748"/>
    <lineage>
        <taxon>Bacteria</taxon>
        <taxon>Bacillati</taxon>
        <taxon>Mycoplasmatota</taxon>
        <taxon>Mycoplasmoidales</taxon>
        <taxon>Metamycoplasmataceae</taxon>
        <taxon>Mesomycoplasma</taxon>
    </lineage>
</organism>
<evidence type="ECO:0000256" key="5">
    <source>
        <dbReference type="ARBA" id="ARBA00022600"/>
    </source>
</evidence>
<comment type="catalytic activity">
    <reaction evidence="1">
        <text>Transfers a segment of a (1-&gt;4)-alpha-D-glucan chain to a primary hydroxy group in a similar glucan chain.</text>
        <dbReference type="EC" id="2.4.1.18"/>
    </reaction>
</comment>
<evidence type="ECO:0000256" key="10">
    <source>
        <dbReference type="NCBIfam" id="TIGR01515"/>
    </source>
</evidence>
<dbReference type="CDD" id="cd11322">
    <property type="entry name" value="AmyAc_Glg_BE"/>
    <property type="match status" value="1"/>
</dbReference>
<sequence length="626" mass="73529">MKNISSKNLSLNLEPFYGGYETALYKFLGSHLTTKNGKSGVMFRTWAPNAKKIEVLIANGEKFLLAKINEAFWEVFIPNLKKGTAYKYLVTTIDNKLLTKADPFAFYSNQYPYFDSIVYDLNNFIWSDEAFLKSRKIKNAHNSPILIYEVHLGSWKKTPDNGFLNYKDYSKELVSYLKKMNYTHVEFLPLFEHPFLGSWGYQITGFFSPTSRYGTPEELKYLINELHQNGIAVIFDFVPVHFCKDDHGLREFDGTNLFSYENEVDRENYLWGTQNFNLTKNEVKSFFTSILYYWIEEFHIDGVRFDAVSNLIYYGGLEKRGINNSGVNFIKHIISIVKKDFPNILMIAEDSSYYKKVTGDNFNNSLGFDLKWNLGFSNDLFEFIKKPYWERLGNNFHKLTFSMAYYFDERFLLAFSHDEVVHLKKSLLNKSFGLRDKQFSQIRLMLFYLITHPGKKLIFMGHDFAQFDEWNENKSLDWHLLNEDSFNLENKRVNIFSKELFSFYVNNKSLFELDFSNETFKWVHLNEEQGIWVFSRHSKNKEDFSLIVLNFSIEYFENYIIKNVPTASYYKEMINTDDLKFAGTGAINSIGKIIEVKNSEVNVKIAPLSGFVLKPFFKVQRKAKNE</sequence>
<evidence type="ECO:0000256" key="11">
    <source>
        <dbReference type="PIRSR" id="PIRSR000463-1"/>
    </source>
</evidence>
<comment type="similarity">
    <text evidence="3">Belongs to the glycosyl hydrolase 13 family. GlgB subfamily.</text>
</comment>
<dbReference type="GO" id="GO:0005978">
    <property type="term" value="P:glycogen biosynthetic process"/>
    <property type="evidence" value="ECO:0007669"/>
    <property type="project" value="UniProtKB-UniRule"/>
</dbReference>
<dbReference type="SUPFAM" id="SSF51011">
    <property type="entry name" value="Glycosyl hydrolase domain"/>
    <property type="match status" value="1"/>
</dbReference>
<dbReference type="CAZy" id="CBM48">
    <property type="family name" value="Carbohydrate-Binding Module Family 48"/>
</dbReference>
<dbReference type="Pfam" id="PF00128">
    <property type="entry name" value="Alpha-amylase"/>
    <property type="match status" value="1"/>
</dbReference>
<dbReference type="GO" id="GO:0004553">
    <property type="term" value="F:hydrolase activity, hydrolyzing O-glycosyl compounds"/>
    <property type="evidence" value="ECO:0007669"/>
    <property type="project" value="InterPro"/>
</dbReference>
<name>Q6KHP3_MYCM1</name>
<dbReference type="EMBL" id="AE017308">
    <property type="protein sequence ID" value="AAT27887.1"/>
    <property type="molecule type" value="Genomic_DNA"/>
</dbReference>
<dbReference type="InterPro" id="IPR013780">
    <property type="entry name" value="Glyco_hydro_b"/>
</dbReference>
<dbReference type="CAZy" id="GH13">
    <property type="family name" value="Glycoside Hydrolase Family 13"/>
</dbReference>
<proteinExistence type="inferred from homology"/>
<dbReference type="InterPro" id="IPR013783">
    <property type="entry name" value="Ig-like_fold"/>
</dbReference>
<dbReference type="AlphaFoldDB" id="Q6KHP3"/>
<evidence type="ECO:0000256" key="4">
    <source>
        <dbReference type="ARBA" id="ARBA00012541"/>
    </source>
</evidence>
<dbReference type="GO" id="GO:0003844">
    <property type="term" value="F:1,4-alpha-glucan branching enzyme activity"/>
    <property type="evidence" value="ECO:0007669"/>
    <property type="project" value="UniProtKB-UniRule"/>
</dbReference>
<keyword evidence="5" id="KW-0321">Glycogen metabolism</keyword>
<reference evidence="13 14" key="1">
    <citation type="journal article" date="2004" name="Genome Res.">
        <title>The complete genome and proteome of Mycoplasma mobile.</title>
        <authorList>
            <person name="Jaffe J.D."/>
            <person name="Stange-Thomann N."/>
            <person name="Smith C."/>
            <person name="DeCaprio D."/>
            <person name="Fisher S."/>
            <person name="Butler J."/>
            <person name="Calvo S."/>
            <person name="Elkins T."/>
            <person name="FitzGerald M.G."/>
            <person name="Hafez N."/>
            <person name="Kodira C.D."/>
            <person name="Major J."/>
            <person name="Wang S."/>
            <person name="Wilkinson J."/>
            <person name="Nicol R."/>
            <person name="Nusbaum C."/>
            <person name="Birren B."/>
            <person name="Berg H.C."/>
            <person name="Church G.M."/>
        </authorList>
    </citation>
    <scope>NUCLEOTIDE SEQUENCE [LARGE SCALE GENOMIC DNA]</scope>
    <source>
        <strain evidence="14">ATCC 43663 / 163K / NCTC 11711</strain>
    </source>
</reference>
<dbReference type="GO" id="GO:0005829">
    <property type="term" value="C:cytosol"/>
    <property type="evidence" value="ECO:0007669"/>
    <property type="project" value="TreeGrafter"/>
</dbReference>
<dbReference type="GO" id="GO:0043169">
    <property type="term" value="F:cation binding"/>
    <property type="evidence" value="ECO:0007669"/>
    <property type="project" value="InterPro"/>
</dbReference>
<evidence type="ECO:0000256" key="7">
    <source>
        <dbReference type="ARBA" id="ARBA00022679"/>
    </source>
</evidence>
<evidence type="ECO:0000256" key="3">
    <source>
        <dbReference type="ARBA" id="ARBA00009000"/>
    </source>
</evidence>
<protein>
    <recommendedName>
        <fullName evidence="4 10">1,4-alpha-glucan branching enzyme</fullName>
        <ecNumber evidence="4 10">2.4.1.18</ecNumber>
    </recommendedName>
</protein>
<evidence type="ECO:0000313" key="13">
    <source>
        <dbReference type="EMBL" id="AAT27887.1"/>
    </source>
</evidence>
<dbReference type="SMART" id="SM00642">
    <property type="entry name" value="Aamy"/>
    <property type="match status" value="1"/>
</dbReference>
<dbReference type="InterPro" id="IPR017853">
    <property type="entry name" value="GH"/>
</dbReference>
<dbReference type="KEGG" id="mmo:MMOB4010"/>
<dbReference type="SUPFAM" id="SSF51445">
    <property type="entry name" value="(Trans)glycosidases"/>
    <property type="match status" value="1"/>
</dbReference>
<evidence type="ECO:0000256" key="8">
    <source>
        <dbReference type="ARBA" id="ARBA00023056"/>
    </source>
</evidence>
<dbReference type="PANTHER" id="PTHR43651">
    <property type="entry name" value="1,4-ALPHA-GLUCAN-BRANCHING ENZYME"/>
    <property type="match status" value="1"/>
</dbReference>
<dbReference type="InterPro" id="IPR004193">
    <property type="entry name" value="Glyco_hydro_13_N"/>
</dbReference>
<dbReference type="InterPro" id="IPR006047">
    <property type="entry name" value="GH13_cat_dom"/>
</dbReference>
<evidence type="ECO:0000256" key="1">
    <source>
        <dbReference type="ARBA" id="ARBA00000826"/>
    </source>
</evidence>
<dbReference type="NCBIfam" id="TIGR01515">
    <property type="entry name" value="branching_enzym"/>
    <property type="match status" value="1"/>
</dbReference>
<evidence type="ECO:0000256" key="2">
    <source>
        <dbReference type="ARBA" id="ARBA00004964"/>
    </source>
</evidence>
<dbReference type="eggNOG" id="COG0296">
    <property type="taxonomic scope" value="Bacteria"/>
</dbReference>
<evidence type="ECO:0000313" key="14">
    <source>
        <dbReference type="Proteomes" id="UP000009072"/>
    </source>
</evidence>
<dbReference type="InterPro" id="IPR006407">
    <property type="entry name" value="GlgB"/>
</dbReference>
<feature type="active site" description="Nucleophile" evidence="11">
    <location>
        <position position="306"/>
    </location>
</feature>
<keyword evidence="7 13" id="KW-0808">Transferase</keyword>
<evidence type="ECO:0000256" key="6">
    <source>
        <dbReference type="ARBA" id="ARBA00022676"/>
    </source>
</evidence>
<dbReference type="CDD" id="cd02855">
    <property type="entry name" value="E_set_GBE_prok_N"/>
    <property type="match status" value="1"/>
</dbReference>
<evidence type="ECO:0000259" key="12">
    <source>
        <dbReference type="SMART" id="SM00642"/>
    </source>
</evidence>
<dbReference type="Proteomes" id="UP000009072">
    <property type="component" value="Chromosome"/>
</dbReference>
<dbReference type="InterPro" id="IPR037439">
    <property type="entry name" value="Branching_enzy"/>
</dbReference>
<dbReference type="NCBIfam" id="NF008967">
    <property type="entry name" value="PRK12313.1"/>
    <property type="match status" value="1"/>
</dbReference>
<dbReference type="Gene3D" id="2.60.40.1180">
    <property type="entry name" value="Golgi alpha-mannosidase II"/>
    <property type="match status" value="1"/>
</dbReference>
<comment type="pathway">
    <text evidence="2">Glycan biosynthesis; glycogen biosynthesis.</text>
</comment>
<keyword evidence="8" id="KW-0320">Glycogen biosynthesis</keyword>
<dbReference type="PIRSF" id="PIRSF000463">
    <property type="entry name" value="GlgB"/>
    <property type="match status" value="1"/>
</dbReference>
<gene>
    <name evidence="13" type="primary">glgB</name>
    <name evidence="13" type="ordered locus">MMOB4010</name>
</gene>
<dbReference type="Gene3D" id="2.60.40.10">
    <property type="entry name" value="Immunoglobulins"/>
    <property type="match status" value="1"/>
</dbReference>
<dbReference type="UniPathway" id="UPA00164"/>
<dbReference type="InterPro" id="IPR006048">
    <property type="entry name" value="A-amylase/branching_C"/>
</dbReference>
<accession>Q6KHP3</accession>
<keyword evidence="6 13" id="KW-0328">Glycosyltransferase</keyword>
<keyword evidence="9" id="KW-0119">Carbohydrate metabolism</keyword>
<dbReference type="STRING" id="267748.MMOB4010"/>
<feature type="active site" description="Proton donor" evidence="11">
    <location>
        <position position="349"/>
    </location>
</feature>
<dbReference type="InterPro" id="IPR044143">
    <property type="entry name" value="GlgB_N_E_set_prok"/>
</dbReference>
<dbReference type="RefSeq" id="WP_011264921.1">
    <property type="nucleotide sequence ID" value="NC_006908.1"/>
</dbReference>
<dbReference type="EC" id="2.4.1.18" evidence="4 10"/>
<dbReference type="Pfam" id="PF02922">
    <property type="entry name" value="CBM_48"/>
    <property type="match status" value="1"/>
</dbReference>
<dbReference type="PANTHER" id="PTHR43651:SF3">
    <property type="entry name" value="1,4-ALPHA-GLUCAN-BRANCHING ENZYME"/>
    <property type="match status" value="1"/>
</dbReference>
<dbReference type="HOGENOM" id="CLU_004245_4_0_14"/>
<evidence type="ECO:0000256" key="9">
    <source>
        <dbReference type="ARBA" id="ARBA00023277"/>
    </source>
</evidence>